<dbReference type="PANTHER" id="PTHR24330">
    <property type="entry name" value="HOMEOBOX PROTEIN BARH-LIKE"/>
    <property type="match status" value="1"/>
</dbReference>
<dbReference type="PANTHER" id="PTHR24330:SF19">
    <property type="entry name" value="MEDIATOR OF RNA POLYMERASE II TRANSCRIPTION SUBUNIT 29"/>
    <property type="match status" value="1"/>
</dbReference>
<feature type="compositionally biased region" description="Basic and acidic residues" evidence="1">
    <location>
        <begin position="381"/>
        <end position="391"/>
    </location>
</feature>
<feature type="region of interest" description="Disordered" evidence="1">
    <location>
        <begin position="345"/>
        <end position="392"/>
    </location>
</feature>
<evidence type="ECO:0008006" key="4">
    <source>
        <dbReference type="Google" id="ProtNLM"/>
    </source>
</evidence>
<evidence type="ECO:0000313" key="3">
    <source>
        <dbReference type="Proteomes" id="UP000654075"/>
    </source>
</evidence>
<accession>A0A813HLI2</accession>
<protein>
    <recommendedName>
        <fullName evidence="4">Cyclic nucleotide-binding domain-containing protein</fullName>
    </recommendedName>
</protein>
<dbReference type="SUPFAM" id="SSF81995">
    <property type="entry name" value="beta-sandwich domain of Sec23/24"/>
    <property type="match status" value="1"/>
</dbReference>
<comment type="caution">
    <text evidence="2">The sequence shown here is derived from an EMBL/GenBank/DDBJ whole genome shotgun (WGS) entry which is preliminary data.</text>
</comment>
<feature type="compositionally biased region" description="Polar residues" evidence="1">
    <location>
        <begin position="364"/>
        <end position="377"/>
    </location>
</feature>
<evidence type="ECO:0000313" key="2">
    <source>
        <dbReference type="EMBL" id="CAE8639432.1"/>
    </source>
</evidence>
<feature type="region of interest" description="Disordered" evidence="1">
    <location>
        <begin position="511"/>
        <end position="532"/>
    </location>
</feature>
<dbReference type="EMBL" id="CAJNNV010032252">
    <property type="protein sequence ID" value="CAE8639432.1"/>
    <property type="molecule type" value="Genomic_DNA"/>
</dbReference>
<organism evidence="2 3">
    <name type="scientific">Polarella glacialis</name>
    <name type="common">Dinoflagellate</name>
    <dbReference type="NCBI Taxonomy" id="89957"/>
    <lineage>
        <taxon>Eukaryota</taxon>
        <taxon>Sar</taxon>
        <taxon>Alveolata</taxon>
        <taxon>Dinophyceae</taxon>
        <taxon>Suessiales</taxon>
        <taxon>Suessiaceae</taxon>
        <taxon>Polarella</taxon>
    </lineage>
</organism>
<keyword evidence="3" id="KW-1185">Reference proteome</keyword>
<evidence type="ECO:0000256" key="1">
    <source>
        <dbReference type="SAM" id="MobiDB-lite"/>
    </source>
</evidence>
<feature type="region of interest" description="Disordered" evidence="1">
    <location>
        <begin position="224"/>
        <end position="244"/>
    </location>
</feature>
<dbReference type="AlphaFoldDB" id="A0A813HLI2"/>
<feature type="compositionally biased region" description="Basic and acidic residues" evidence="1">
    <location>
        <begin position="345"/>
        <end position="354"/>
    </location>
</feature>
<sequence>MRRGAVFERQVRQPWEYKAGFPPILRRFIHRCSTLQEPHGGVLCHAGLEIAAVLIIIKGQARVTTEANSLRDGPKARGAELGLLGEGDWLWPLLALQERRRSNFTFKVSSLDGLQAKVVPLEVFRSKVAGLMGETFWLKQEALDALWTTAAARFTARSEGPARLEARLEPRAEYIIPPLLQNQCCPDMSALPAARLRRDPPVQKEPSIAEVLLAQRVKAIERAEHTDFSQKHTTTRGRGRDLVASPQLLCMSEKDQMRNFQRKMQASKLRQKPQNKVQPTNSNNNNNRNPQRKKSVNIDPVGDIPNLLGSGVWLPEPMTSVNVWTSSEVYHKMKEVGVLFPMTSREQEAKTREEDISEGLLHAKTNNNSNESKTAGDSESEAPKMEDDSSPLRRAVSFLSDGSADKEGDSSRPRRAVSFLSDGSADSSRPNNNDNNKNHKKAAEAAGTSSSFHSDPPDSAGDAAESARWSPLERALSSVQEGKKLQQQQKQQQQQQQQHQQQQQQQQQQLQQQQQQQQPEDNDQGIRPPACGMSAYDLAMSVIATSESRICSRNLISPGTTLGRGISQVMECYLPEDDAKSADEVFEEVAELTGLLPRSPGLRSPRPLARRPLSARPLATAARPRPQSAGGIFHAAGRPRAAEELLQADFTAPAALWQQNLVASKGPARRPSSSRRSRGIAMHAHLSASLAAFRDRNLDPLLREIKHAINQ</sequence>
<gene>
    <name evidence="2" type="ORF">PGLA1383_LOCUS54470</name>
</gene>
<reference evidence="2" key="1">
    <citation type="submission" date="2021-02" db="EMBL/GenBank/DDBJ databases">
        <authorList>
            <person name="Dougan E. K."/>
            <person name="Rhodes N."/>
            <person name="Thang M."/>
            <person name="Chan C."/>
        </authorList>
    </citation>
    <scope>NUCLEOTIDE SEQUENCE</scope>
</reference>
<feature type="region of interest" description="Disordered" evidence="1">
    <location>
        <begin position="264"/>
        <end position="302"/>
    </location>
</feature>
<dbReference type="Proteomes" id="UP000654075">
    <property type="component" value="Unassembled WGS sequence"/>
</dbReference>
<name>A0A813HLI2_POLGL</name>
<feature type="region of interest" description="Disordered" evidence="1">
    <location>
        <begin position="420"/>
        <end position="491"/>
    </location>
</feature>
<dbReference type="InterPro" id="IPR052145">
    <property type="entry name" value="Mediator/Homeobox_domain"/>
</dbReference>
<proteinExistence type="predicted"/>